<dbReference type="InterPro" id="IPR052895">
    <property type="entry name" value="HetReg/Transcr_Mod"/>
</dbReference>
<protein>
    <recommendedName>
        <fullName evidence="1">Heterokaryon incompatibility domain-containing protein</fullName>
    </recommendedName>
</protein>
<sequence>MISVTENLFHALRRIRAHQMFAEEALWIDAICIDQSFTEERNHQVRIMGKIYTDCTNGLVWLGDLESNLNDSVFVEAHRECWSFAGDFSDYERLWARLVKVLGITRRESASVKRCTSNDAFKSEERILEV</sequence>
<organism evidence="2 3">
    <name type="scientific">Colletotrichum gloeosporioides</name>
    <name type="common">Anthracnose fungus</name>
    <name type="synonym">Glomerella cingulata</name>
    <dbReference type="NCBI Taxonomy" id="474922"/>
    <lineage>
        <taxon>Eukaryota</taxon>
        <taxon>Fungi</taxon>
        <taxon>Dikarya</taxon>
        <taxon>Ascomycota</taxon>
        <taxon>Pezizomycotina</taxon>
        <taxon>Sordariomycetes</taxon>
        <taxon>Hypocreomycetidae</taxon>
        <taxon>Glomerellales</taxon>
        <taxon>Glomerellaceae</taxon>
        <taxon>Colletotrichum</taxon>
        <taxon>Colletotrichum gloeosporioides species complex</taxon>
    </lineage>
</organism>
<dbReference type="Pfam" id="PF06985">
    <property type="entry name" value="HET"/>
    <property type="match status" value="1"/>
</dbReference>
<reference evidence="2" key="2">
    <citation type="submission" date="2020-03" db="EMBL/GenBank/DDBJ databases">
        <authorList>
            <person name="Fu F.-F."/>
            <person name="Chen J."/>
        </authorList>
    </citation>
    <scope>NUCLEOTIDE SEQUENCE</scope>
    <source>
        <strain evidence="2">Lc1</strain>
    </source>
</reference>
<comment type="caution">
    <text evidence="2">The sequence shown here is derived from an EMBL/GenBank/DDBJ whole genome shotgun (WGS) entry which is preliminary data.</text>
</comment>
<gene>
    <name evidence="2" type="ORF">GCG54_00001407</name>
</gene>
<dbReference type="Proteomes" id="UP000613401">
    <property type="component" value="Unassembled WGS sequence"/>
</dbReference>
<dbReference type="GeneID" id="69008576"/>
<evidence type="ECO:0000313" key="2">
    <source>
        <dbReference type="EMBL" id="KAF3799365.1"/>
    </source>
</evidence>
<accession>A0A8H4C8E9</accession>
<dbReference type="PANTHER" id="PTHR24148">
    <property type="entry name" value="ANKYRIN REPEAT DOMAIN-CONTAINING PROTEIN 39 HOMOLOG-RELATED"/>
    <property type="match status" value="1"/>
</dbReference>
<dbReference type="InterPro" id="IPR010730">
    <property type="entry name" value="HET"/>
</dbReference>
<dbReference type="EMBL" id="WVTB01000085">
    <property type="protein sequence ID" value="KAF3799365.1"/>
    <property type="molecule type" value="Genomic_DNA"/>
</dbReference>
<reference evidence="2" key="1">
    <citation type="journal article" date="2020" name="Phytopathology">
        <title>Genome sequence and comparative analysis of Colletotrichum gloeosporioides isolated from Liriodendron leaves.</title>
        <authorList>
            <person name="Fu F.F."/>
            <person name="Hao Z."/>
            <person name="Wang P."/>
            <person name="Lu Y."/>
            <person name="Xue L.J."/>
            <person name="Wei G."/>
            <person name="Tian Y."/>
            <person name="Baishi H."/>
            <person name="Xu H."/>
            <person name="Shi J."/>
            <person name="Cheng T."/>
            <person name="Wang G."/>
            <person name="Yi Y."/>
            <person name="Chen J."/>
        </authorList>
    </citation>
    <scope>NUCLEOTIDE SEQUENCE</scope>
    <source>
        <strain evidence="2">Lc1</strain>
    </source>
</reference>
<name>A0A8H4C8E9_COLGL</name>
<feature type="domain" description="Heterokaryon incompatibility" evidence="1">
    <location>
        <begin position="2"/>
        <end position="78"/>
    </location>
</feature>
<proteinExistence type="predicted"/>
<dbReference type="PANTHER" id="PTHR24148:SF73">
    <property type="entry name" value="HET DOMAIN PROTEIN (AFU_ORTHOLOGUE AFUA_8G01020)"/>
    <property type="match status" value="1"/>
</dbReference>
<keyword evidence="3" id="KW-1185">Reference proteome</keyword>
<evidence type="ECO:0000259" key="1">
    <source>
        <dbReference type="Pfam" id="PF06985"/>
    </source>
</evidence>
<evidence type="ECO:0000313" key="3">
    <source>
        <dbReference type="Proteomes" id="UP000613401"/>
    </source>
</evidence>
<dbReference type="RefSeq" id="XP_045258525.1">
    <property type="nucleotide sequence ID" value="XM_045401523.1"/>
</dbReference>
<dbReference type="AlphaFoldDB" id="A0A8H4C8E9"/>